<accession>X0R6F1</accession>
<dbReference type="Pfam" id="PF06719">
    <property type="entry name" value="AraC_N"/>
    <property type="match status" value="1"/>
</dbReference>
<comment type="caution">
    <text evidence="2">The sequence shown here is derived from an EMBL/GenBank/DDBJ whole genome shotgun (WGS) entry which is preliminary data.</text>
</comment>
<name>X0R6F1_RHOWR</name>
<keyword evidence="3" id="KW-1185">Reference proteome</keyword>
<dbReference type="InterPro" id="IPR009594">
    <property type="entry name" value="Tscrpt_reg_HTH_AraC_N"/>
</dbReference>
<dbReference type="PANTHER" id="PTHR43436:SF1">
    <property type="entry name" value="TRANSCRIPTIONAL REGULATORY PROTEIN"/>
    <property type="match status" value="1"/>
</dbReference>
<organism evidence="2 3">
    <name type="scientific">Rhodococcus wratislaviensis NBRC 100605</name>
    <dbReference type="NCBI Taxonomy" id="1219028"/>
    <lineage>
        <taxon>Bacteria</taxon>
        <taxon>Bacillati</taxon>
        <taxon>Actinomycetota</taxon>
        <taxon>Actinomycetes</taxon>
        <taxon>Mycobacteriales</taxon>
        <taxon>Nocardiaceae</taxon>
        <taxon>Rhodococcus</taxon>
    </lineage>
</organism>
<dbReference type="PANTHER" id="PTHR43436">
    <property type="entry name" value="ARAC-FAMILY TRANSCRIPTIONAL REGULATOR"/>
    <property type="match status" value="1"/>
</dbReference>
<sequence>MSIEEIRRLITTHAHKEDLGLPGVRINRITDPTQPTPSIAEPILAFSMQGAKRIALADRVYDQVPGTFMTVAVDLPITGHYVRASRAEPYLGFALELRSSSIAELLVEAASGLPGILKPPPPGISINPATPEMLDAVARLLALIERPVDAPVLAPLLEREILWRVLSGPAGPTVRQIGLSDSSLTYIGRAIRHLVPTHSNRYRSRNWHS</sequence>
<protein>
    <submittedName>
        <fullName evidence="2">Putative AraC family transcriptional regulator</fullName>
    </submittedName>
</protein>
<dbReference type="EMBL" id="BAWF01000031">
    <property type="protein sequence ID" value="GAF46510.1"/>
    <property type="molecule type" value="Genomic_DNA"/>
</dbReference>
<dbReference type="GO" id="GO:0006355">
    <property type="term" value="P:regulation of DNA-templated transcription"/>
    <property type="evidence" value="ECO:0007669"/>
    <property type="project" value="TreeGrafter"/>
</dbReference>
<dbReference type="Proteomes" id="UP000019491">
    <property type="component" value="Unassembled WGS sequence"/>
</dbReference>
<gene>
    <name evidence="2" type="ORF">RW1_031_00940</name>
</gene>
<reference evidence="2 3" key="1">
    <citation type="submission" date="2014-02" db="EMBL/GenBank/DDBJ databases">
        <title>Whole genome shotgun sequence of Rhodococcus wratislaviensis NBRC 100605.</title>
        <authorList>
            <person name="Hosoyama A."/>
            <person name="Tsuchikane K."/>
            <person name="Yoshida I."/>
            <person name="Ohji S."/>
            <person name="Ichikawa N."/>
            <person name="Yamazoe A."/>
            <person name="Fujita N."/>
        </authorList>
    </citation>
    <scope>NUCLEOTIDE SEQUENCE [LARGE SCALE GENOMIC DNA]</scope>
    <source>
        <strain evidence="2 3">NBRC 100605</strain>
    </source>
</reference>
<proteinExistence type="predicted"/>
<evidence type="ECO:0000313" key="2">
    <source>
        <dbReference type="EMBL" id="GAF46510.1"/>
    </source>
</evidence>
<feature type="domain" description="Transcription regulator HTH AraC N-terminal" evidence="1">
    <location>
        <begin position="21"/>
        <end position="172"/>
    </location>
</feature>
<evidence type="ECO:0000313" key="3">
    <source>
        <dbReference type="Proteomes" id="UP000019491"/>
    </source>
</evidence>
<dbReference type="RefSeq" id="WP_217999438.1">
    <property type="nucleotide sequence ID" value="NZ_BAWF01000031.1"/>
</dbReference>
<dbReference type="AlphaFoldDB" id="X0R6F1"/>
<evidence type="ECO:0000259" key="1">
    <source>
        <dbReference type="Pfam" id="PF06719"/>
    </source>
</evidence>